<evidence type="ECO:0000313" key="3">
    <source>
        <dbReference type="EMBL" id="OGI83948.1"/>
    </source>
</evidence>
<protein>
    <submittedName>
        <fullName evidence="3">Uncharacterized protein</fullName>
    </submittedName>
</protein>
<organism evidence="3 4">
    <name type="scientific">Candidatus Nomurabacteria bacterium RIFCSPLOWO2_01_FULL_36_10b</name>
    <dbReference type="NCBI Taxonomy" id="1801766"/>
    <lineage>
        <taxon>Bacteria</taxon>
        <taxon>Candidatus Nomuraibacteriota</taxon>
    </lineage>
</organism>
<name>A0A1F6WPY6_9BACT</name>
<keyword evidence="2" id="KW-0472">Membrane</keyword>
<dbReference type="AlphaFoldDB" id="A0A1F6WPY6"/>
<dbReference type="STRING" id="1801766.A2997_00015"/>
<dbReference type="GO" id="GO:0016787">
    <property type="term" value="F:hydrolase activity"/>
    <property type="evidence" value="ECO:0007669"/>
    <property type="project" value="InterPro"/>
</dbReference>
<keyword evidence="2" id="KW-1133">Transmembrane helix</keyword>
<feature type="region of interest" description="Disordered" evidence="1">
    <location>
        <begin position="211"/>
        <end position="246"/>
    </location>
</feature>
<keyword evidence="2" id="KW-0812">Transmembrane</keyword>
<evidence type="ECO:0000313" key="4">
    <source>
        <dbReference type="Proteomes" id="UP000179448"/>
    </source>
</evidence>
<evidence type="ECO:0000256" key="2">
    <source>
        <dbReference type="SAM" id="Phobius"/>
    </source>
</evidence>
<dbReference type="Proteomes" id="UP000179448">
    <property type="component" value="Unassembled WGS sequence"/>
</dbReference>
<dbReference type="Pfam" id="PF06821">
    <property type="entry name" value="Ser_hydrolase"/>
    <property type="match status" value="1"/>
</dbReference>
<feature type="transmembrane region" description="Helical" evidence="2">
    <location>
        <begin position="290"/>
        <end position="311"/>
    </location>
</feature>
<accession>A0A1F6WPY6</accession>
<dbReference type="PANTHER" id="PTHR15394">
    <property type="entry name" value="SERINE HYDROLASE RBBP9"/>
    <property type="match status" value="1"/>
</dbReference>
<sequence>MKTAFIIHGSYDAPDCDWYPWLKGELEKSGYTVYVPTFPTPEHQSLLSWMSVFEQYIKNVTSETIFIGHGAGCAFILRIIEKLETPIKAVFFVTPFIEELPHQGLNLVNVTFFSTEFSWKNIHERVHDGIIFASNDDPYVPLELSQHVADLLGFPLIMLEGRGHFSGVSTFDEVLASIKEIDITPEESEARAVDILDKELLATGITVPSHEKQTQNFHDAQDTQQTQGEQQTQNEHSVYDEDTTKPKSVNTYYGDIVGALNTTDTMAMASVLRTERENKKKEALKRRHHMYNFIFGVLSIVLIVAGIIILVKTKQPVANLDEEMSSQYPSLIRIDEQVGLLLTGSSVFSLSEKLSKVLEEHKPDLHSITHIVPFDKVGGSDNIPQLRRLFSSFEVTAPEELISSVEQLYVYGWYGGSLPHTFLLLEIKSFDGAFSGMNLWEKTMIRDLKSMFMIDESFLQPSVYDTKFVDIETNNYKLRILRAPSQTRIDTKTTIEHVLPDPPKQHFLSQDVLSGIMTISNDAIVFSTPTPFLASLAEGDIIIGTPVGNSNGFFRSITGFSLSDKHLVIHTRQVSASDALPTLPDGALLQKRFDKDGKLEYYYTTDQIVPTYTSGPEVTILGYTFINNRYLLIMANEDVLQEVVERLSETPVIAVSSNN</sequence>
<dbReference type="InterPro" id="IPR010662">
    <property type="entry name" value="RBBP9/YdeN"/>
</dbReference>
<dbReference type="Gene3D" id="3.40.50.1820">
    <property type="entry name" value="alpha/beta hydrolase"/>
    <property type="match status" value="1"/>
</dbReference>
<dbReference type="SUPFAM" id="SSF53474">
    <property type="entry name" value="alpha/beta-Hydrolases"/>
    <property type="match status" value="1"/>
</dbReference>
<proteinExistence type="predicted"/>
<dbReference type="PANTHER" id="PTHR15394:SF3">
    <property type="entry name" value="SERINE HYDROLASE RBBP9"/>
    <property type="match status" value="1"/>
</dbReference>
<reference evidence="3 4" key="1">
    <citation type="journal article" date="2016" name="Nat. Commun.">
        <title>Thousands of microbial genomes shed light on interconnected biogeochemical processes in an aquifer system.</title>
        <authorList>
            <person name="Anantharaman K."/>
            <person name="Brown C.T."/>
            <person name="Hug L.A."/>
            <person name="Sharon I."/>
            <person name="Castelle C.J."/>
            <person name="Probst A.J."/>
            <person name="Thomas B.C."/>
            <person name="Singh A."/>
            <person name="Wilkins M.J."/>
            <person name="Karaoz U."/>
            <person name="Brodie E.L."/>
            <person name="Williams K.H."/>
            <person name="Hubbard S.S."/>
            <person name="Banfield J.F."/>
        </authorList>
    </citation>
    <scope>NUCLEOTIDE SEQUENCE [LARGE SCALE GENOMIC DNA]</scope>
</reference>
<dbReference type="InterPro" id="IPR029058">
    <property type="entry name" value="AB_hydrolase_fold"/>
</dbReference>
<dbReference type="EMBL" id="MFUQ01000007">
    <property type="protein sequence ID" value="OGI83948.1"/>
    <property type="molecule type" value="Genomic_DNA"/>
</dbReference>
<evidence type="ECO:0000256" key="1">
    <source>
        <dbReference type="SAM" id="MobiDB-lite"/>
    </source>
</evidence>
<gene>
    <name evidence="3" type="ORF">A2997_00015</name>
</gene>
<feature type="compositionally biased region" description="Low complexity" evidence="1">
    <location>
        <begin position="222"/>
        <end position="233"/>
    </location>
</feature>
<comment type="caution">
    <text evidence="3">The sequence shown here is derived from an EMBL/GenBank/DDBJ whole genome shotgun (WGS) entry which is preliminary data.</text>
</comment>